<feature type="transmembrane region" description="Helical" evidence="8">
    <location>
        <begin position="184"/>
        <end position="213"/>
    </location>
</feature>
<keyword evidence="10" id="KW-1185">Reference proteome</keyword>
<dbReference type="Pfam" id="PF04515">
    <property type="entry name" value="Choline_transpo"/>
    <property type="match status" value="1"/>
</dbReference>
<name>A0A1Y1V397_9FUNG</name>
<dbReference type="GO" id="GO:0022857">
    <property type="term" value="F:transmembrane transporter activity"/>
    <property type="evidence" value="ECO:0007669"/>
    <property type="project" value="UniProtKB-UniRule"/>
</dbReference>
<evidence type="ECO:0000313" key="10">
    <source>
        <dbReference type="Proteomes" id="UP000193719"/>
    </source>
</evidence>
<dbReference type="OrthoDB" id="44736at2759"/>
<keyword evidence="7 8" id="KW-0472">Membrane</keyword>
<dbReference type="InterPro" id="IPR007603">
    <property type="entry name" value="Choline_transptr-like"/>
</dbReference>
<evidence type="ECO:0000256" key="7">
    <source>
        <dbReference type="ARBA" id="ARBA00023136"/>
    </source>
</evidence>
<evidence type="ECO:0000256" key="5">
    <source>
        <dbReference type="ARBA" id="ARBA00022692"/>
    </source>
</evidence>
<feature type="transmembrane region" description="Helical" evidence="8">
    <location>
        <begin position="392"/>
        <end position="413"/>
    </location>
</feature>
<comment type="subcellular location">
    <subcellularLocation>
        <location evidence="8">Cell membrane</location>
        <topology evidence="8">Multi-pass membrane protein</topology>
    </subcellularLocation>
    <subcellularLocation>
        <location evidence="2">Membrane</location>
        <topology evidence="2">Multi-pass membrane protein</topology>
    </subcellularLocation>
</comment>
<comment type="caution">
    <text evidence="9">The sequence shown here is derived from an EMBL/GenBank/DDBJ whole genome shotgun (WGS) entry which is preliminary data.</text>
</comment>
<feature type="transmembrane region" description="Helical" evidence="8">
    <location>
        <begin position="323"/>
        <end position="343"/>
    </location>
</feature>
<comment type="function">
    <text evidence="1 8">Probably involved in transport through the plasma membrane.</text>
</comment>
<dbReference type="AlphaFoldDB" id="A0A1Y1V397"/>
<gene>
    <name evidence="9" type="ORF">BCR36DRAFT_332063</name>
</gene>
<dbReference type="PANTHER" id="PTHR12385">
    <property type="entry name" value="CHOLINE TRANSPORTER-LIKE (SLC FAMILY 44)"/>
    <property type="match status" value="1"/>
</dbReference>
<keyword evidence="5 8" id="KW-0812">Transmembrane</keyword>
<evidence type="ECO:0000256" key="6">
    <source>
        <dbReference type="ARBA" id="ARBA00022989"/>
    </source>
</evidence>
<evidence type="ECO:0000256" key="4">
    <source>
        <dbReference type="ARBA" id="ARBA00015388"/>
    </source>
</evidence>
<feature type="transmembrane region" description="Helical" evidence="8">
    <location>
        <begin position="420"/>
        <end position="442"/>
    </location>
</feature>
<evidence type="ECO:0000256" key="2">
    <source>
        <dbReference type="ARBA" id="ARBA00004141"/>
    </source>
</evidence>
<dbReference type="EMBL" id="MCFH01000036">
    <property type="protein sequence ID" value="ORX46163.1"/>
    <property type="molecule type" value="Genomic_DNA"/>
</dbReference>
<protein>
    <recommendedName>
        <fullName evidence="4 8">Protein PNS1</fullName>
    </recommendedName>
</protein>
<feature type="transmembrane region" description="Helical" evidence="8">
    <location>
        <begin position="143"/>
        <end position="163"/>
    </location>
</feature>
<feature type="transmembrane region" description="Helical" evidence="8">
    <location>
        <begin position="119"/>
        <end position="137"/>
    </location>
</feature>
<dbReference type="GO" id="GO:0005886">
    <property type="term" value="C:plasma membrane"/>
    <property type="evidence" value="ECO:0007669"/>
    <property type="project" value="UniProtKB-SubCell"/>
</dbReference>
<organism evidence="9 10">
    <name type="scientific">Piromyces finnis</name>
    <dbReference type="NCBI Taxonomy" id="1754191"/>
    <lineage>
        <taxon>Eukaryota</taxon>
        <taxon>Fungi</taxon>
        <taxon>Fungi incertae sedis</taxon>
        <taxon>Chytridiomycota</taxon>
        <taxon>Chytridiomycota incertae sedis</taxon>
        <taxon>Neocallimastigomycetes</taxon>
        <taxon>Neocallimastigales</taxon>
        <taxon>Neocallimastigaceae</taxon>
        <taxon>Piromyces</taxon>
    </lineage>
</organism>
<feature type="transmembrane region" description="Helical" evidence="8">
    <location>
        <begin position="43"/>
        <end position="64"/>
    </location>
</feature>
<evidence type="ECO:0000313" key="9">
    <source>
        <dbReference type="EMBL" id="ORX46163.1"/>
    </source>
</evidence>
<sequence>MIDPYYSSQQDSLSEHLITVNSKNVKVRSSKVEINNSPKYQDVWATVIYVLVVLITLVIAGISIPHMDTDKLCDGCKRKRNSSGNSTSDMIIMLSACLISSILFTMIYMVLMQRFAGKMIIGTFIISIILNLIYAIITFFINFIMGFVMIFFAFLYILCFFLWRSRIPFAKVMLTTVTTVTKKYPATIFFGFMGCLIGAIWYGIIGITLIASITYFNELIGGTSYVIYVFLLFSFYLSAQVINNTVHVTISGLFATYYFCGITQSGSNKIQVNVKNPTLKSFKRAITTSFGSICFGSIVIAVFQTLRALAQSAKNDAQEDGNCLLVILMCCIECILSCISDMIEYFNVYAFTEVAIYGKSYCQAAKDTWELCKSYGIDAVINDSLISNVLSIGSLTIGCLSAVIVIVIGFILGISNAISFIIYGIIAFLMGCMIFSVVAQVINSGVATTFVCLCEDPETLRYTKPELWEKIKDTYPSVLI</sequence>
<feature type="transmembrane region" description="Helical" evidence="8">
    <location>
        <begin position="219"/>
        <end position="239"/>
    </location>
</feature>
<feature type="transmembrane region" description="Helical" evidence="8">
    <location>
        <begin position="285"/>
        <end position="303"/>
    </location>
</feature>
<accession>A0A1Y1V397</accession>
<reference evidence="9 10" key="2">
    <citation type="submission" date="2016-08" db="EMBL/GenBank/DDBJ databases">
        <title>Pervasive Adenine N6-methylation of Active Genes in Fungi.</title>
        <authorList>
            <consortium name="DOE Joint Genome Institute"/>
            <person name="Mondo S.J."/>
            <person name="Dannebaum R.O."/>
            <person name="Kuo R.C."/>
            <person name="Labutti K."/>
            <person name="Haridas S."/>
            <person name="Kuo A."/>
            <person name="Salamov A."/>
            <person name="Ahrendt S.R."/>
            <person name="Lipzen A."/>
            <person name="Sullivan W."/>
            <person name="Andreopoulos W.B."/>
            <person name="Clum A."/>
            <person name="Lindquist E."/>
            <person name="Daum C."/>
            <person name="Ramamoorthy G.K."/>
            <person name="Gryganskyi A."/>
            <person name="Culley D."/>
            <person name="Magnuson J.K."/>
            <person name="James T.Y."/>
            <person name="O'Malley M.A."/>
            <person name="Stajich J.E."/>
            <person name="Spatafora J.W."/>
            <person name="Visel A."/>
            <person name="Grigoriev I.V."/>
        </authorList>
    </citation>
    <scope>NUCLEOTIDE SEQUENCE [LARGE SCALE GENOMIC DNA]</scope>
    <source>
        <strain evidence="10">finn</strain>
    </source>
</reference>
<proteinExistence type="inferred from homology"/>
<dbReference type="Proteomes" id="UP000193719">
    <property type="component" value="Unassembled WGS sequence"/>
</dbReference>
<dbReference type="PANTHER" id="PTHR12385:SF4">
    <property type="entry name" value="PROTEIN PNS1"/>
    <property type="match status" value="1"/>
</dbReference>
<feature type="transmembrane region" description="Helical" evidence="8">
    <location>
        <begin position="90"/>
        <end position="112"/>
    </location>
</feature>
<evidence type="ECO:0000256" key="3">
    <source>
        <dbReference type="ARBA" id="ARBA00007168"/>
    </source>
</evidence>
<evidence type="ECO:0000256" key="8">
    <source>
        <dbReference type="RuleBase" id="RU368066"/>
    </source>
</evidence>
<dbReference type="STRING" id="1754191.A0A1Y1V397"/>
<reference evidence="9 10" key="1">
    <citation type="submission" date="2016-08" db="EMBL/GenBank/DDBJ databases">
        <title>Genomes of anaerobic fungi encode conserved fungal cellulosomes for biomass hydrolysis.</title>
        <authorList>
            <consortium name="DOE Joint Genome Institute"/>
            <person name="Haitjema C.H."/>
            <person name="Gilmore S.P."/>
            <person name="Henske J.K."/>
            <person name="Solomon K.V."/>
            <person name="De Groot R."/>
            <person name="Kuo A."/>
            <person name="Mondo S.J."/>
            <person name="Salamov A.A."/>
            <person name="Labutti K."/>
            <person name="Zhao Z."/>
            <person name="Chiniquy J."/>
            <person name="Barry K."/>
            <person name="Brewer H.M."/>
            <person name="Purvine S.O."/>
            <person name="Wright A.T."/>
            <person name="Boxma B."/>
            <person name="Van Alen T."/>
            <person name="Hackstein J.H."/>
            <person name="Baker S.E."/>
            <person name="Grigoriev I.V."/>
            <person name="O'Malley M.A."/>
        </authorList>
    </citation>
    <scope>NUCLEOTIDE SEQUENCE [LARGE SCALE GENOMIC DNA]</scope>
    <source>
        <strain evidence="10">finn</strain>
    </source>
</reference>
<feature type="transmembrane region" description="Helical" evidence="8">
    <location>
        <begin position="246"/>
        <end position="265"/>
    </location>
</feature>
<comment type="similarity">
    <text evidence="3 8">Belongs to the CTL (choline transporter-like) family.</text>
</comment>
<keyword evidence="6 8" id="KW-1133">Transmembrane helix</keyword>
<evidence type="ECO:0000256" key="1">
    <source>
        <dbReference type="ARBA" id="ARBA00002957"/>
    </source>
</evidence>